<dbReference type="Pfam" id="PF09832">
    <property type="entry name" value="DUF2059"/>
    <property type="match status" value="1"/>
</dbReference>
<keyword evidence="1" id="KW-0732">Signal</keyword>
<protein>
    <submittedName>
        <fullName evidence="3">DUF2059 domain-containing protein</fullName>
    </submittedName>
</protein>
<feature type="domain" description="DUF2059" evidence="2">
    <location>
        <begin position="73"/>
        <end position="126"/>
    </location>
</feature>
<evidence type="ECO:0000256" key="1">
    <source>
        <dbReference type="SAM" id="SignalP"/>
    </source>
</evidence>
<name>A0A4Q9FGU9_9FLAO</name>
<sequence length="133" mass="15019">MKKILLVFALLATVTTHAQEDDTFKAETIEFLKLTGATKAFDDVIDQIGNMVSQENKEAYKKEANGTLGALYEEMADLYMTEFTRDEIQEIVKFYKSEIGKKLATKQVSLAQKGMMMGQSWGMKVQGISQKYN</sequence>
<dbReference type="Proteomes" id="UP000291142">
    <property type="component" value="Unassembled WGS sequence"/>
</dbReference>
<accession>A0A4Q9FGU9</accession>
<dbReference type="EMBL" id="SIRT01000015">
    <property type="protein sequence ID" value="TBN00166.1"/>
    <property type="molecule type" value="Genomic_DNA"/>
</dbReference>
<feature type="signal peptide" evidence="1">
    <location>
        <begin position="1"/>
        <end position="18"/>
    </location>
</feature>
<evidence type="ECO:0000313" key="4">
    <source>
        <dbReference type="Proteomes" id="UP000291142"/>
    </source>
</evidence>
<proteinExistence type="predicted"/>
<evidence type="ECO:0000313" key="3">
    <source>
        <dbReference type="EMBL" id="TBN00166.1"/>
    </source>
</evidence>
<organism evidence="3 4">
    <name type="scientific">Hyunsoonleella flava</name>
    <dbReference type="NCBI Taxonomy" id="2527939"/>
    <lineage>
        <taxon>Bacteria</taxon>
        <taxon>Pseudomonadati</taxon>
        <taxon>Bacteroidota</taxon>
        <taxon>Flavobacteriia</taxon>
        <taxon>Flavobacteriales</taxon>
        <taxon>Flavobacteriaceae</taxon>
    </lineage>
</organism>
<reference evidence="3 4" key="1">
    <citation type="submission" date="2019-02" db="EMBL/GenBank/DDBJ databases">
        <title>Hyunsoonleella sp., isolated from marine sediment.</title>
        <authorList>
            <person name="Liu B.-T."/>
        </authorList>
    </citation>
    <scope>NUCLEOTIDE SEQUENCE [LARGE SCALE GENOMIC DNA]</scope>
    <source>
        <strain evidence="3 4">T58</strain>
    </source>
</reference>
<dbReference type="OrthoDB" id="1143459at2"/>
<dbReference type="InterPro" id="IPR018637">
    <property type="entry name" value="DUF2059"/>
</dbReference>
<dbReference type="RefSeq" id="WP_130965301.1">
    <property type="nucleotide sequence ID" value="NZ_SIRT01000015.1"/>
</dbReference>
<comment type="caution">
    <text evidence="3">The sequence shown here is derived from an EMBL/GenBank/DDBJ whole genome shotgun (WGS) entry which is preliminary data.</text>
</comment>
<feature type="chain" id="PRO_5020608107" evidence="1">
    <location>
        <begin position="19"/>
        <end position="133"/>
    </location>
</feature>
<dbReference type="AlphaFoldDB" id="A0A4Q9FGU9"/>
<keyword evidence="4" id="KW-1185">Reference proteome</keyword>
<evidence type="ECO:0000259" key="2">
    <source>
        <dbReference type="Pfam" id="PF09832"/>
    </source>
</evidence>
<gene>
    <name evidence="3" type="ORF">EYD45_14595</name>
</gene>